<gene>
    <name evidence="1" type="ORF">DBV15_06294</name>
</gene>
<evidence type="ECO:0000313" key="2">
    <source>
        <dbReference type="Proteomes" id="UP000310200"/>
    </source>
</evidence>
<dbReference type="Proteomes" id="UP000310200">
    <property type="component" value="Unassembled WGS sequence"/>
</dbReference>
<organism evidence="1 2">
    <name type="scientific">Temnothorax longispinosus</name>
    <dbReference type="NCBI Taxonomy" id="300112"/>
    <lineage>
        <taxon>Eukaryota</taxon>
        <taxon>Metazoa</taxon>
        <taxon>Ecdysozoa</taxon>
        <taxon>Arthropoda</taxon>
        <taxon>Hexapoda</taxon>
        <taxon>Insecta</taxon>
        <taxon>Pterygota</taxon>
        <taxon>Neoptera</taxon>
        <taxon>Endopterygota</taxon>
        <taxon>Hymenoptera</taxon>
        <taxon>Apocrita</taxon>
        <taxon>Aculeata</taxon>
        <taxon>Formicoidea</taxon>
        <taxon>Formicidae</taxon>
        <taxon>Myrmicinae</taxon>
        <taxon>Temnothorax</taxon>
    </lineage>
</organism>
<reference evidence="1 2" key="1">
    <citation type="journal article" date="2019" name="Philos. Trans. R. Soc. Lond., B, Biol. Sci.">
        <title>Ant behaviour and brain gene expression of defending hosts depend on the ecological success of the intruding social parasite.</title>
        <authorList>
            <person name="Kaur R."/>
            <person name="Stoldt M."/>
            <person name="Jongepier E."/>
            <person name="Feldmeyer B."/>
            <person name="Menzel F."/>
            <person name="Bornberg-Bauer E."/>
            <person name="Foitzik S."/>
        </authorList>
    </citation>
    <scope>NUCLEOTIDE SEQUENCE [LARGE SCALE GENOMIC DNA]</scope>
    <source>
        <tissue evidence="1">Whole body</tissue>
    </source>
</reference>
<dbReference type="AlphaFoldDB" id="A0A4S2KIQ7"/>
<evidence type="ECO:0000313" key="1">
    <source>
        <dbReference type="EMBL" id="TGZ47707.1"/>
    </source>
</evidence>
<name>A0A4S2KIQ7_9HYME</name>
<accession>A0A4S2KIQ7</accession>
<keyword evidence="2" id="KW-1185">Reference proteome</keyword>
<protein>
    <submittedName>
        <fullName evidence="1">Uncharacterized protein</fullName>
    </submittedName>
</protein>
<proteinExistence type="predicted"/>
<dbReference type="EMBL" id="QBLH01002716">
    <property type="protein sequence ID" value="TGZ47707.1"/>
    <property type="molecule type" value="Genomic_DNA"/>
</dbReference>
<sequence length="99" mass="10927">MEGSNRTAGTLGIQNSLIKSIKRSRWHSRKAPALLHPLSSVSTSRPSCNIDRIFSVGIDRGIALRSPRKRLPGGRESYREYVSPFPVVVDIADALSFYG</sequence>
<comment type="caution">
    <text evidence="1">The sequence shown here is derived from an EMBL/GenBank/DDBJ whole genome shotgun (WGS) entry which is preliminary data.</text>
</comment>